<accession>A0A973VTX2</accession>
<dbReference type="RefSeq" id="WP_166212393.1">
    <property type="nucleotide sequence ID" value="NZ_CP088285.1"/>
</dbReference>
<dbReference type="AlphaFoldDB" id="A0A973VTX2"/>
<comment type="caution">
    <text evidence="1">The sequence shown here is derived from an EMBL/GenBank/DDBJ whole genome shotgun (WGS) entry which is preliminary data.</text>
</comment>
<gene>
    <name evidence="1" type="ORF">HAP48_000895</name>
</gene>
<organism evidence="1">
    <name type="scientific">Bradyrhizobium septentrionale</name>
    <dbReference type="NCBI Taxonomy" id="1404411"/>
    <lineage>
        <taxon>Bacteria</taxon>
        <taxon>Pseudomonadati</taxon>
        <taxon>Pseudomonadota</taxon>
        <taxon>Alphaproteobacteria</taxon>
        <taxon>Hyphomicrobiales</taxon>
        <taxon>Nitrobacteraceae</taxon>
        <taxon>Bradyrhizobium</taxon>
    </lineage>
</organism>
<name>A0A973VTX2_9BRAD</name>
<dbReference type="EMBL" id="JAAOLE020000001">
    <property type="protein sequence ID" value="NVI41673.1"/>
    <property type="molecule type" value="Genomic_DNA"/>
</dbReference>
<sequence length="123" mass="13607">MSFPKKGNLFPRAPNDDLAAGYKVHSKVFAARVASALNEELGKTTAHVKIVAAWTGANERTVKNWFAGHYGPSGDHLVTLIRHCDAVLMAVLSMADRDQLLVGAKLEDIERRLAELLETLRRR</sequence>
<evidence type="ECO:0008006" key="2">
    <source>
        <dbReference type="Google" id="ProtNLM"/>
    </source>
</evidence>
<evidence type="ECO:0000313" key="1">
    <source>
        <dbReference type="EMBL" id="NVI41673.1"/>
    </source>
</evidence>
<proteinExistence type="predicted"/>
<protein>
    <recommendedName>
        <fullName evidence="2">XRE family transcriptional regulator</fullName>
    </recommendedName>
</protein>
<reference evidence="1" key="1">
    <citation type="submission" date="2020-06" db="EMBL/GenBank/DDBJ databases">
        <title>Whole Genome Sequence of Bradyrhizobium sp. Strain 1S1.</title>
        <authorList>
            <person name="Bromfield E.S.P."/>
            <person name="Cloutier S."/>
        </authorList>
    </citation>
    <scope>NUCLEOTIDE SEQUENCE [LARGE SCALE GENOMIC DNA]</scope>
    <source>
        <strain evidence="1">1S1</strain>
    </source>
</reference>